<feature type="region of interest" description="Disordered" evidence="1">
    <location>
        <begin position="1633"/>
        <end position="1660"/>
    </location>
</feature>
<dbReference type="GO" id="GO:0007288">
    <property type="term" value="P:sperm axoneme assembly"/>
    <property type="evidence" value="ECO:0007669"/>
    <property type="project" value="TreeGrafter"/>
</dbReference>
<proteinExistence type="predicted"/>
<dbReference type="GO" id="GO:0036126">
    <property type="term" value="C:sperm flagellum"/>
    <property type="evidence" value="ECO:0007669"/>
    <property type="project" value="TreeGrafter"/>
</dbReference>
<dbReference type="InterPro" id="IPR058536">
    <property type="entry name" value="Ig_CFAP65_4th"/>
</dbReference>
<organism evidence="7 8">
    <name type="scientific">Oryzias melastigma</name>
    <name type="common">Marine medaka</name>
    <dbReference type="NCBI Taxonomy" id="30732"/>
    <lineage>
        <taxon>Eukaryota</taxon>
        <taxon>Metazoa</taxon>
        <taxon>Chordata</taxon>
        <taxon>Craniata</taxon>
        <taxon>Vertebrata</taxon>
        <taxon>Euteleostomi</taxon>
        <taxon>Actinopterygii</taxon>
        <taxon>Neopterygii</taxon>
        <taxon>Teleostei</taxon>
        <taxon>Neoteleostei</taxon>
        <taxon>Acanthomorphata</taxon>
        <taxon>Ovalentaria</taxon>
        <taxon>Atherinomorphae</taxon>
        <taxon>Beloniformes</taxon>
        <taxon>Adrianichthyidae</taxon>
        <taxon>Oryziinae</taxon>
        <taxon>Oryzias</taxon>
    </lineage>
</organism>
<keyword evidence="8" id="KW-1185">Reference proteome</keyword>
<dbReference type="OMA" id="QQLKVMV"/>
<protein>
    <submittedName>
        <fullName evidence="7">Si:ch1073-349o24.2</fullName>
    </submittedName>
</protein>
<dbReference type="GO" id="GO:0005737">
    <property type="term" value="C:cytoplasm"/>
    <property type="evidence" value="ECO:0007669"/>
    <property type="project" value="UniProtKB-SubCell"/>
</dbReference>
<evidence type="ECO:0000259" key="3">
    <source>
        <dbReference type="Pfam" id="PF24507"/>
    </source>
</evidence>
<dbReference type="Pfam" id="PF25248">
    <property type="entry name" value="Ig_CFAP65_8th"/>
    <property type="match status" value="1"/>
</dbReference>
<accession>A0A3B3DJL9</accession>
<dbReference type="InterPro" id="IPR057467">
    <property type="entry name" value="Ig_CFAP65_8th"/>
</dbReference>
<dbReference type="Pfam" id="PF24291">
    <property type="entry name" value="Ig_CFAP65"/>
    <property type="match status" value="1"/>
</dbReference>
<dbReference type="Ensembl" id="ENSOMET00000019394.1">
    <property type="protein sequence ID" value="ENSOMEP00000029684.1"/>
    <property type="gene ID" value="ENSOMEG00000013503.1"/>
</dbReference>
<dbReference type="Pfam" id="PF25249">
    <property type="entry name" value="Ig_CFAP65_7th"/>
    <property type="match status" value="1"/>
</dbReference>
<dbReference type="PANTHER" id="PTHR46127">
    <property type="entry name" value="CILIA- AND FLAGELLA-ASSOCIATED PROTEIN 65"/>
    <property type="match status" value="1"/>
</dbReference>
<dbReference type="InterPro" id="IPR052614">
    <property type="entry name" value="CFAP65"/>
</dbReference>
<feature type="domain" description="CFAP65 eight Ig-like" evidence="5">
    <location>
        <begin position="865"/>
        <end position="978"/>
    </location>
</feature>
<evidence type="ECO:0000256" key="1">
    <source>
        <dbReference type="SAM" id="MobiDB-lite"/>
    </source>
</evidence>
<dbReference type="GeneTree" id="ENSGT00430000031142"/>
<dbReference type="Proteomes" id="UP000261560">
    <property type="component" value="Unplaced"/>
</dbReference>
<feature type="region of interest" description="Disordered" evidence="1">
    <location>
        <begin position="1"/>
        <end position="24"/>
    </location>
</feature>
<dbReference type="InterPro" id="IPR057470">
    <property type="entry name" value="Ig_CFAP65_7th"/>
</dbReference>
<dbReference type="InterPro" id="IPR056305">
    <property type="entry name" value="Ig_CFAP65_10th"/>
</dbReference>
<evidence type="ECO:0000259" key="6">
    <source>
        <dbReference type="Pfam" id="PF25249"/>
    </source>
</evidence>
<dbReference type="Pfam" id="PF24816">
    <property type="entry name" value="Ig_CFAP65__9th"/>
    <property type="match status" value="1"/>
</dbReference>
<evidence type="ECO:0000259" key="2">
    <source>
        <dbReference type="Pfam" id="PF24291"/>
    </source>
</evidence>
<feature type="region of interest" description="Disordered" evidence="1">
    <location>
        <begin position="1573"/>
        <end position="1603"/>
    </location>
</feature>
<feature type="region of interest" description="Disordered" evidence="1">
    <location>
        <begin position="482"/>
        <end position="501"/>
    </location>
</feature>
<dbReference type="InterPro" id="IPR013783">
    <property type="entry name" value="Ig-like_fold"/>
</dbReference>
<feature type="domain" description="CFAP65 tenth Ig-like" evidence="2">
    <location>
        <begin position="1158"/>
        <end position="1271"/>
    </location>
</feature>
<reference evidence="7" key="1">
    <citation type="submission" date="2025-08" db="UniProtKB">
        <authorList>
            <consortium name="Ensembl"/>
        </authorList>
    </citation>
    <scope>IDENTIFICATION</scope>
</reference>
<feature type="compositionally biased region" description="Low complexity" evidence="1">
    <location>
        <begin position="1635"/>
        <end position="1649"/>
    </location>
</feature>
<dbReference type="InterPro" id="IPR056344">
    <property type="entry name" value="Ig_CFAP65-like_9th"/>
</dbReference>
<feature type="domain" description="CFAP65 fourth Ig-like" evidence="3">
    <location>
        <begin position="370"/>
        <end position="462"/>
    </location>
</feature>
<evidence type="ECO:0000259" key="4">
    <source>
        <dbReference type="Pfam" id="PF24816"/>
    </source>
</evidence>
<dbReference type="PANTHER" id="PTHR46127:SF1">
    <property type="entry name" value="CILIA- AND FLAGELLA-ASSOCIATED PROTEIN 65"/>
    <property type="match status" value="1"/>
</dbReference>
<dbReference type="PaxDb" id="30732-ENSOMEP00000029684"/>
<evidence type="ECO:0000313" key="7">
    <source>
        <dbReference type="Ensembl" id="ENSOMEP00000029684.1"/>
    </source>
</evidence>
<dbReference type="Pfam" id="PF24507">
    <property type="entry name" value="Ig_CFAP65_4th"/>
    <property type="match status" value="1"/>
</dbReference>
<dbReference type="Gene3D" id="2.60.40.10">
    <property type="entry name" value="Immunoglobulins"/>
    <property type="match status" value="7"/>
</dbReference>
<evidence type="ECO:0000313" key="8">
    <source>
        <dbReference type="Proteomes" id="UP000261560"/>
    </source>
</evidence>
<reference evidence="7" key="2">
    <citation type="submission" date="2025-09" db="UniProtKB">
        <authorList>
            <consortium name="Ensembl"/>
        </authorList>
    </citation>
    <scope>IDENTIFICATION</scope>
</reference>
<feature type="compositionally biased region" description="Basic and acidic residues" evidence="1">
    <location>
        <begin position="1651"/>
        <end position="1660"/>
    </location>
</feature>
<feature type="domain" description="CFAP65 seventh Ig-like" evidence="6">
    <location>
        <begin position="764"/>
        <end position="834"/>
    </location>
</feature>
<name>A0A3B3DJL9_ORYME</name>
<evidence type="ECO:0000259" key="5">
    <source>
        <dbReference type="Pfam" id="PF25248"/>
    </source>
</evidence>
<sequence length="1660" mass="184337">MSAEAQEHEPFPCHTLQDPDFHPRQKDVKKLRRASGQRRWFLGLETESELVWEDWEPGGEFTKSLVLRNVRNKLHKLSIRPPESGFFQTFVPHTVLLSPGISYSIPVTFRPLQRCEYEDCIEFLSAEGRFPVNLRAVTPSHSLKAPDSVLLPLCGVQHSSQAQFLLKNLSKLQTFFLWDCAPPFHIRPARGLLKPEQTCSITVVFEPQEAKVFQQEAHCRFGEEEAWTDSCSVLLQGGAKYPHLQFRGFTSSGENEHRDPVLQFGSVAVGHSSCRHFEIFNPSLVEVSFSLSRLPGVEPVFGSEFSCDVTAGVLVAGGSLRASVTYSPAEVDAVSVEYLSLTYRGALSKANIKLTGRCTGPEVSLSSSLLDFGSVEEKQSAAQTLEMINSSSIEAFYQWEINNSNSIFSIHPAGGAVPPQNRIKVTAVYRPRSVMEHSSRVACLILHREPMFLDLVGTCRSELQKPAGRKPRDVRKIHGENPADIHHQEGHAPTMEEPNQTNAAVVRSNTPMEELYRVYMGSTDLSSASPSPHVSLTPHELLFHHKLASSSSTDDSSSQYVSIKNHSSSTLSLVWTLVKDSPFTLSPSSCDLAPLKSTSFLVTYAPKDLNTLHGGRLECFAFYKVSPGVGQPGPPWCGTVRVIGHSFQSGREHFRPNCSLMPSHVSFPPLAVVSYRTVLLQNHGDLPLTFCLDRRPESVEVLPSCGLIQPRRHQILTLRAVPTEDSPKQGFTVSLRLNAADFTQELSVLSVLEKPRVSLDCGAILYFHPTAVGSETQRRHHIRNLSRLPLRFHWSVPESHQNLFSVGPDAGVLHPNESSVQVWSFRPVSEKTHQIKPTLSFWPVQSDGSEKSQLTLEVVGTGSCGSIKAENPVLDVGEVLVGTDRLIEVPLVNDSPCPVSFRLTVQQKLTGNSDSERRALQLHSEGGSIHSRCKAALRSTLRADRRAQYLWTISYQVLDANGFALHSPQTLCEVRAEGVIPVLQVVDACSSGAAAVISKRHMWELFSLDGFNEHVRSAGLCFQTTTKRRSNHTKVLLDFNFSSAPLNSDPSGFMLMFQNPGSVPVDWAFLLPDDHQVELDRWTDGAEFSSKELNEEKSGEHLFSISPCSGTLPSGQQRAVCLSYRHDLSGSHWLPVVFRLSHGREMWLNFRGLTADLDKPCLHFASGHHVFSSVALGDCSPPLQMYEIHNSGAVSVHYEVDSSVLLQLQEDNFNHAVLRCLNPRGEVLPGRTAVLEWIFSPLEAKVYHMEVPVHIQNSSSALLRFEGRGLQALKLNSSDSDCEVAVRSVRRRPFPGQLLFLSEDSVSLGDIPVLSPSSRIFFLTNVSNTDSVVYSWQLPLESGLQIRPERGRVGPGGCDLCVLTFTPSDYPAVYQLDLVCQVTPEAALTRYLKALDLWEQEKQRQLDGFTVSDPNVSERRILLIEKEPTRLPRRLRKCKTLPPLHPTESFKRAETSCTKQGRAERKVQIWRRPEPPQPALLHLSVTAQSHTPEVYRTHLPERFRRHCRYLQLMDPRRTVSTSPPAGQPASLHRPGRDVTVNILNSLLRDILADSVFLQSLRSLASKAPFYRPAETSCCSPTPPTPPPAFGGATAGPTRTSSSERVPVHMAEAVLMNTFQNLMMAAVKGELGLTAPPRGVSVPSPSVRNRLSSRDRRQTDE</sequence>
<feature type="domain" description="CFAP65-like ninth Ig-like" evidence="4">
    <location>
        <begin position="981"/>
        <end position="1152"/>
    </location>
</feature>